<evidence type="ECO:0000313" key="2">
    <source>
        <dbReference type="Proteomes" id="UP001596132"/>
    </source>
</evidence>
<proteinExistence type="predicted"/>
<dbReference type="Gene3D" id="2.40.30.170">
    <property type="match status" value="1"/>
</dbReference>
<dbReference type="SUPFAM" id="SSF111369">
    <property type="entry name" value="HlyD-like secretion proteins"/>
    <property type="match status" value="1"/>
</dbReference>
<reference evidence="2" key="1">
    <citation type="journal article" date="2019" name="Int. J. Syst. Evol. Microbiol.">
        <title>The Global Catalogue of Microorganisms (GCM) 10K type strain sequencing project: providing services to taxonomists for standard genome sequencing and annotation.</title>
        <authorList>
            <consortium name="The Broad Institute Genomics Platform"/>
            <consortium name="The Broad Institute Genome Sequencing Center for Infectious Disease"/>
            <person name="Wu L."/>
            <person name="Ma J."/>
        </authorList>
    </citation>
    <scope>NUCLEOTIDE SEQUENCE [LARGE SCALE GENOMIC DNA]</scope>
    <source>
        <strain evidence="2">KCTC 15012</strain>
    </source>
</reference>
<dbReference type="PANTHER" id="PTHR30438">
    <property type="entry name" value="36 KDA ANTIGEN-RELATED"/>
    <property type="match status" value="1"/>
</dbReference>
<dbReference type="RefSeq" id="WP_042641484.1">
    <property type="nucleotide sequence ID" value="NZ_CDDF01000009.1"/>
</dbReference>
<dbReference type="Gene3D" id="2.40.50.100">
    <property type="match status" value="1"/>
</dbReference>
<comment type="caution">
    <text evidence="1">The sequence shown here is derived from an EMBL/GenBank/DDBJ whole genome shotgun (WGS) entry which is preliminary data.</text>
</comment>
<protein>
    <submittedName>
        <fullName evidence="1">HlyD family secretion protein</fullName>
    </submittedName>
</protein>
<dbReference type="Proteomes" id="UP001596132">
    <property type="component" value="Unassembled WGS sequence"/>
</dbReference>
<evidence type="ECO:0000313" key="1">
    <source>
        <dbReference type="EMBL" id="MFC5704843.1"/>
    </source>
</evidence>
<gene>
    <name evidence="1" type="ORF">ACFPVW_01860</name>
</gene>
<accession>A0ABW0Y9K7</accession>
<organism evidence="1 2">
    <name type="scientific">Aeromonas eucrenophila</name>
    <dbReference type="NCBI Taxonomy" id="649"/>
    <lineage>
        <taxon>Bacteria</taxon>
        <taxon>Pseudomonadati</taxon>
        <taxon>Pseudomonadota</taxon>
        <taxon>Gammaproteobacteria</taxon>
        <taxon>Aeromonadales</taxon>
        <taxon>Aeromonadaceae</taxon>
        <taxon>Aeromonas</taxon>
    </lineage>
</organism>
<dbReference type="EMBL" id="JBHSPP010000004">
    <property type="protein sequence ID" value="MFC5704843.1"/>
    <property type="molecule type" value="Genomic_DNA"/>
</dbReference>
<sequence>MSHPPIKKKMSQGKPLLLPLALIVLVIWLGWRFWLAYQPEPVRLQGQIEAQQYSVSSKVAGRIDEVLVKKGDQLAQGQLAFTLASPEIEAKLSQAKAGQAAAGALAQEAEKGARAQQIAAAKDQWQQAKTAALLHGKTYERIANLHREGVMPLQKRDEAWTAWQAAKYSEGMAWQQYQMTLEGAREETKIAAREQAKMAAGGVAEVEAYLADTRIVTPHAGEVAQVLLRSGELAPQGFPVVTLLDMEDAWAQFHVREDLLPRFPVGTEFDARIPGLGDQLVRFKVTHVAVMGDFATWRATDSRQGFDMKSFQVEARPLQPVEGLRVGMSVLVEL</sequence>
<dbReference type="PANTHER" id="PTHR30438:SF1">
    <property type="entry name" value="36 KDA ANTIGEN"/>
    <property type="match status" value="1"/>
</dbReference>
<keyword evidence="2" id="KW-1185">Reference proteome</keyword>
<name>A0ABW0Y9K7_9GAMM</name>